<proteinExistence type="predicted"/>
<feature type="compositionally biased region" description="Polar residues" evidence="1">
    <location>
        <begin position="232"/>
        <end position="241"/>
    </location>
</feature>
<protein>
    <submittedName>
        <fullName evidence="2">Uncharacterized protein</fullName>
    </submittedName>
</protein>
<dbReference type="EMBL" id="QGKY02000246">
    <property type="protein sequence ID" value="KAF2586109.1"/>
    <property type="molecule type" value="Genomic_DNA"/>
</dbReference>
<dbReference type="AlphaFoldDB" id="A0A8S9JWB3"/>
<gene>
    <name evidence="2" type="ORF">F2Q70_00036469</name>
</gene>
<accession>A0A8S9JWB3</accession>
<sequence>MSPILDRIVRTDCGAWKCISMVIWPKEKRVIPWKDLEGLKKIKETSWTQCITAGRCNGLAHSAGTAGDQLNSAGLSVQVTLMPATISANRVPTLSSSVGEKEIEFVCLKKGKEKLNKATRIPSFILMKTSRKIINQGVPTSFSCQGRSDRLEGFQPTLGSKGVKKIYKQCEKMGSNSKRLFGEKDEIVLLQVQGEASDYELFGGAEVIAFESAIGKSKESKKRVTKKHDLASSRNGKNAQDSSKRGDMEKSPHVVTKSDWNENSFFLVWIF</sequence>
<evidence type="ECO:0000313" key="2">
    <source>
        <dbReference type="EMBL" id="KAF2586109.1"/>
    </source>
</evidence>
<organism evidence="2">
    <name type="scientific">Brassica cretica</name>
    <name type="common">Mustard</name>
    <dbReference type="NCBI Taxonomy" id="69181"/>
    <lineage>
        <taxon>Eukaryota</taxon>
        <taxon>Viridiplantae</taxon>
        <taxon>Streptophyta</taxon>
        <taxon>Embryophyta</taxon>
        <taxon>Tracheophyta</taxon>
        <taxon>Spermatophyta</taxon>
        <taxon>Magnoliopsida</taxon>
        <taxon>eudicotyledons</taxon>
        <taxon>Gunneridae</taxon>
        <taxon>Pentapetalae</taxon>
        <taxon>rosids</taxon>
        <taxon>malvids</taxon>
        <taxon>Brassicales</taxon>
        <taxon>Brassicaceae</taxon>
        <taxon>Brassiceae</taxon>
        <taxon>Brassica</taxon>
    </lineage>
</organism>
<comment type="caution">
    <text evidence="2">The sequence shown here is derived from an EMBL/GenBank/DDBJ whole genome shotgun (WGS) entry which is preliminary data.</text>
</comment>
<feature type="compositionally biased region" description="Basic and acidic residues" evidence="1">
    <location>
        <begin position="242"/>
        <end position="252"/>
    </location>
</feature>
<evidence type="ECO:0000256" key="1">
    <source>
        <dbReference type="SAM" id="MobiDB-lite"/>
    </source>
</evidence>
<reference evidence="2" key="1">
    <citation type="submission" date="2019-12" db="EMBL/GenBank/DDBJ databases">
        <title>Genome sequencing and annotation of Brassica cretica.</title>
        <authorList>
            <person name="Studholme D.J."/>
            <person name="Sarris P.F."/>
        </authorList>
    </citation>
    <scope>NUCLEOTIDE SEQUENCE</scope>
    <source>
        <strain evidence="2">PFS-102/07</strain>
        <tissue evidence="2">Leaf</tissue>
    </source>
</reference>
<feature type="region of interest" description="Disordered" evidence="1">
    <location>
        <begin position="221"/>
        <end position="255"/>
    </location>
</feature>
<name>A0A8S9JWB3_BRACR</name>